<dbReference type="Proteomes" id="UP000770661">
    <property type="component" value="Unassembled WGS sequence"/>
</dbReference>
<name>A0A8J5CNT0_CHIOP</name>
<comment type="caution">
    <text evidence="3">The sequence shown here is derived from an EMBL/GenBank/DDBJ whole genome shotgun (WGS) entry which is preliminary data.</text>
</comment>
<organism evidence="3 4">
    <name type="scientific">Chionoecetes opilio</name>
    <name type="common">Atlantic snow crab</name>
    <name type="synonym">Cancer opilio</name>
    <dbReference type="NCBI Taxonomy" id="41210"/>
    <lineage>
        <taxon>Eukaryota</taxon>
        <taxon>Metazoa</taxon>
        <taxon>Ecdysozoa</taxon>
        <taxon>Arthropoda</taxon>
        <taxon>Crustacea</taxon>
        <taxon>Multicrustacea</taxon>
        <taxon>Malacostraca</taxon>
        <taxon>Eumalacostraca</taxon>
        <taxon>Eucarida</taxon>
        <taxon>Decapoda</taxon>
        <taxon>Pleocyemata</taxon>
        <taxon>Brachyura</taxon>
        <taxon>Eubrachyura</taxon>
        <taxon>Majoidea</taxon>
        <taxon>Majidae</taxon>
        <taxon>Chionoecetes</taxon>
    </lineage>
</organism>
<dbReference type="EMBL" id="JACEEZ010003619">
    <property type="protein sequence ID" value="KAG0727218.1"/>
    <property type="molecule type" value="Genomic_DNA"/>
</dbReference>
<dbReference type="InterPro" id="IPR045294">
    <property type="entry name" value="Complex1_LYR_LYRM1"/>
</dbReference>
<accession>A0A8J5CNT0</accession>
<evidence type="ECO:0000313" key="3">
    <source>
        <dbReference type="EMBL" id="KAG0727218.1"/>
    </source>
</evidence>
<feature type="domain" description="Complex 1 LYR protein" evidence="2">
    <location>
        <begin position="7"/>
        <end position="70"/>
    </location>
</feature>
<protein>
    <submittedName>
        <fullName evidence="3">LYR motif containing protein 1</fullName>
    </submittedName>
</protein>
<dbReference type="AlphaFoldDB" id="A0A8J5CNT0"/>
<dbReference type="Pfam" id="PF05347">
    <property type="entry name" value="Complex1_LYR"/>
    <property type="match status" value="1"/>
</dbReference>
<keyword evidence="4" id="KW-1185">Reference proteome</keyword>
<dbReference type="InterPro" id="IPR040330">
    <property type="entry name" value="LYRM1"/>
</dbReference>
<dbReference type="CDD" id="cd20261">
    <property type="entry name" value="Complex1_LYR_LYRM1"/>
    <property type="match status" value="1"/>
</dbReference>
<gene>
    <name evidence="3" type="primary">lyrm1</name>
    <name evidence="3" type="ORF">GWK47_035103</name>
</gene>
<sequence>MAEGLRRQVLTLYRRIVREGHRWEARDPAHTGEERGYILGEARHLFRANQHLTHPADIRHHMGEGESRLEIALHYRTPFPRPVNMPPLTITRAWGKRNLQRQQRAQPVYVKALDSDPT</sequence>
<evidence type="ECO:0000313" key="4">
    <source>
        <dbReference type="Proteomes" id="UP000770661"/>
    </source>
</evidence>
<reference evidence="3" key="1">
    <citation type="submission" date="2020-07" db="EMBL/GenBank/DDBJ databases">
        <title>The High-quality genome of the commercially important snow crab, Chionoecetes opilio.</title>
        <authorList>
            <person name="Jeong J.-H."/>
            <person name="Ryu S."/>
        </authorList>
    </citation>
    <scope>NUCLEOTIDE SEQUENCE</scope>
    <source>
        <strain evidence="3">MADBK_172401_WGS</strain>
        <tissue evidence="3">Digestive gland</tissue>
    </source>
</reference>
<dbReference type="PANTHER" id="PTHR14273:SF0">
    <property type="entry name" value="LYR MOTIF-CONTAINING PROTEIN 1"/>
    <property type="match status" value="1"/>
</dbReference>
<dbReference type="OrthoDB" id="275715at2759"/>
<proteinExistence type="inferred from homology"/>
<evidence type="ECO:0000259" key="2">
    <source>
        <dbReference type="Pfam" id="PF05347"/>
    </source>
</evidence>
<dbReference type="PANTHER" id="PTHR14273">
    <property type="entry name" value="LYR MOTIF-CONTAINING PROTEIN 1"/>
    <property type="match status" value="1"/>
</dbReference>
<dbReference type="GO" id="GO:0005739">
    <property type="term" value="C:mitochondrion"/>
    <property type="evidence" value="ECO:0007669"/>
    <property type="project" value="TreeGrafter"/>
</dbReference>
<dbReference type="InterPro" id="IPR008011">
    <property type="entry name" value="Complex1_LYR_dom"/>
</dbReference>
<evidence type="ECO:0000256" key="1">
    <source>
        <dbReference type="ARBA" id="ARBA00009508"/>
    </source>
</evidence>
<comment type="similarity">
    <text evidence="1">Belongs to the complex I LYR family.</text>
</comment>